<dbReference type="InterPro" id="IPR050330">
    <property type="entry name" value="Bact_OuterMem_StrucFunc"/>
</dbReference>
<dbReference type="PROSITE" id="PS51123">
    <property type="entry name" value="OMPA_2"/>
    <property type="match status" value="1"/>
</dbReference>
<keyword evidence="1" id="KW-0472">Membrane</keyword>
<dbReference type="Proteomes" id="UP000727490">
    <property type="component" value="Unassembled WGS sequence"/>
</dbReference>
<evidence type="ECO:0000256" key="2">
    <source>
        <dbReference type="SAM" id="MobiDB-lite"/>
    </source>
</evidence>
<sequence>MRRFILLMILTLILANDSFSQQKDFEWRLGFSMGYSNYYGDISPYQIRGLSNMDAIHHLLYFNPNYFERPSFKASLERQLSPTVGLMFSYGEYHFAMSDRYVQRDGRLMTENPNFFRSLNFYNHTRDMGLSLVFKADNDRLLSSKSLIAPYFTLGFGLINFEVFGDLLDDEGNRYDYSLPLPVNNFEYETDLQPLRTENEQGYSLGSLYANLGLGFRIRLGNRMELFAQSDFLRTFTDYLDDVSGNYRSSYDNDFQSYAANPSGMLLDPGNPQRGNLNSPVDWIIYHSVGLRFNFGASKTTFSAPRLSPFRSDFSGRPSAPILPPKIDEKEPEDIVAEEESKARTNNYYNIQIMDDRRLDSLEINTIRTRWEQQILKRENRILEGKLQRSTFSSLLGQFDQNNNLLLGDTLLDQEEKNDMLESSRQRLFDLRYSIDSISRRESELQAEIDSIKSLLRNYRFQSSQAPLFWDSLGVQTRQFEVPMEKGTVEEKEPLILMESGTEEISGTVPETTIENLRKEQVEKITSSQEDTESPTSSTSSVGQRSSLGYDDDERIRRLQEEVDYLRYQRDRLILAQREQERGNTVYTEREIIERYSERPESEPVNPGRESGRRFRWWPFGAGAAAVARSESQQRSDTEYRNPGSPLQNQDAIQSSLSQAEMQQLGMGLSSIFLGTALMRQSTSEEIPDPEPTSIEEVRAPISSVEKTPPMPTQVTVRDTIYIENQPVVRIVKSKEAIYFQVNQREPAEEEIRKLADLAEFTKDNPKATLTLTGFADNTGNVNYNLRLAEDRTKAVRDILQNEFGVESNQIVMESGGQVVRGTQRVPNEIDRRVEIRLTTAN</sequence>
<organism evidence="4 5">
    <name type="scientific">Arthrospiribacter ruber</name>
    <dbReference type="NCBI Taxonomy" id="2487934"/>
    <lineage>
        <taxon>Bacteria</taxon>
        <taxon>Pseudomonadati</taxon>
        <taxon>Bacteroidota</taxon>
        <taxon>Cytophagia</taxon>
        <taxon>Cytophagales</taxon>
        <taxon>Cyclobacteriaceae</taxon>
        <taxon>Arthrospiribacter</taxon>
    </lineage>
</organism>
<evidence type="ECO:0000313" key="4">
    <source>
        <dbReference type="EMBL" id="MBW3469941.1"/>
    </source>
</evidence>
<dbReference type="AlphaFoldDB" id="A0A951MIQ7"/>
<dbReference type="EMBL" id="RPHB01000010">
    <property type="protein sequence ID" value="MBW3469941.1"/>
    <property type="molecule type" value="Genomic_DNA"/>
</dbReference>
<keyword evidence="5" id="KW-1185">Reference proteome</keyword>
<accession>A0A951MIQ7</accession>
<reference evidence="4 5" key="1">
    <citation type="journal article" date="2020" name="Syst. Appl. Microbiol.">
        <title>Arthrospiribacter ruber gen. nov., sp. nov., a novel bacterium isolated from Arthrospira cultures.</title>
        <authorList>
            <person name="Waleron M."/>
            <person name="Misztak A."/>
            <person name="Waleron M.M."/>
            <person name="Furmaniak M."/>
            <person name="Mrozik A."/>
            <person name="Waleron K."/>
        </authorList>
    </citation>
    <scope>NUCLEOTIDE SEQUENCE [LARGE SCALE GENOMIC DNA]</scope>
    <source>
        <strain evidence="4 5">DPMB0001</strain>
    </source>
</reference>
<comment type="caution">
    <text evidence="4">The sequence shown here is derived from an EMBL/GenBank/DDBJ whole genome shotgun (WGS) entry which is preliminary data.</text>
</comment>
<evidence type="ECO:0000259" key="3">
    <source>
        <dbReference type="PROSITE" id="PS51123"/>
    </source>
</evidence>
<feature type="compositionally biased region" description="Low complexity" evidence="2">
    <location>
        <begin position="526"/>
        <end position="547"/>
    </location>
</feature>
<gene>
    <name evidence="4" type="ORF">EGN73_19275</name>
</gene>
<evidence type="ECO:0000313" key="5">
    <source>
        <dbReference type="Proteomes" id="UP000727490"/>
    </source>
</evidence>
<dbReference type="RefSeq" id="WP_219293392.1">
    <property type="nucleotide sequence ID" value="NZ_RPHB01000010.1"/>
</dbReference>
<feature type="region of interest" description="Disordered" evidence="2">
    <location>
        <begin position="627"/>
        <end position="650"/>
    </location>
</feature>
<name>A0A951MIQ7_9BACT</name>
<dbReference type="GO" id="GO:0016020">
    <property type="term" value="C:membrane"/>
    <property type="evidence" value="ECO:0007669"/>
    <property type="project" value="UniProtKB-UniRule"/>
</dbReference>
<feature type="domain" description="OmpA-like" evidence="3">
    <location>
        <begin position="727"/>
        <end position="842"/>
    </location>
</feature>
<dbReference type="InterPro" id="IPR006665">
    <property type="entry name" value="OmpA-like"/>
</dbReference>
<proteinExistence type="predicted"/>
<dbReference type="PANTHER" id="PTHR30329:SF21">
    <property type="entry name" value="LIPOPROTEIN YIAD-RELATED"/>
    <property type="match status" value="1"/>
</dbReference>
<dbReference type="CDD" id="cd07185">
    <property type="entry name" value="OmpA_C-like"/>
    <property type="match status" value="1"/>
</dbReference>
<protein>
    <recommendedName>
        <fullName evidence="3">OmpA-like domain-containing protein</fullName>
    </recommendedName>
</protein>
<dbReference type="Pfam" id="PF00691">
    <property type="entry name" value="OmpA"/>
    <property type="match status" value="1"/>
</dbReference>
<feature type="region of interest" description="Disordered" evidence="2">
    <location>
        <begin position="522"/>
        <end position="553"/>
    </location>
</feature>
<dbReference type="PANTHER" id="PTHR30329">
    <property type="entry name" value="STATOR ELEMENT OF FLAGELLAR MOTOR COMPLEX"/>
    <property type="match status" value="1"/>
</dbReference>
<evidence type="ECO:0000256" key="1">
    <source>
        <dbReference type="PROSITE-ProRule" id="PRU00473"/>
    </source>
</evidence>